<dbReference type="EMBL" id="KN822014">
    <property type="protein sequence ID" value="KIM67021.1"/>
    <property type="molecule type" value="Genomic_DNA"/>
</dbReference>
<dbReference type="Proteomes" id="UP000053989">
    <property type="component" value="Unassembled WGS sequence"/>
</dbReference>
<accession>A0A0C3EGH7</accession>
<reference evidence="1 2" key="1">
    <citation type="submission" date="2014-04" db="EMBL/GenBank/DDBJ databases">
        <authorList>
            <consortium name="DOE Joint Genome Institute"/>
            <person name="Kuo A."/>
            <person name="Kohler A."/>
            <person name="Nagy L.G."/>
            <person name="Floudas D."/>
            <person name="Copeland A."/>
            <person name="Barry K.W."/>
            <person name="Cichocki N."/>
            <person name="Veneault-Fourrey C."/>
            <person name="LaButti K."/>
            <person name="Lindquist E.A."/>
            <person name="Lipzen A."/>
            <person name="Lundell T."/>
            <person name="Morin E."/>
            <person name="Murat C."/>
            <person name="Sun H."/>
            <person name="Tunlid A."/>
            <person name="Henrissat B."/>
            <person name="Grigoriev I.V."/>
            <person name="Hibbett D.S."/>
            <person name="Martin F."/>
            <person name="Nordberg H.P."/>
            <person name="Cantor M.N."/>
            <person name="Hua S.X."/>
        </authorList>
    </citation>
    <scope>NUCLEOTIDE SEQUENCE [LARGE SCALE GENOMIC DNA]</scope>
    <source>
        <strain evidence="1 2">Foug A</strain>
    </source>
</reference>
<name>A0A0C3EGH7_9AGAM</name>
<reference evidence="2" key="2">
    <citation type="submission" date="2015-01" db="EMBL/GenBank/DDBJ databases">
        <title>Evolutionary Origins and Diversification of the Mycorrhizal Mutualists.</title>
        <authorList>
            <consortium name="DOE Joint Genome Institute"/>
            <consortium name="Mycorrhizal Genomics Consortium"/>
            <person name="Kohler A."/>
            <person name="Kuo A."/>
            <person name="Nagy L.G."/>
            <person name="Floudas D."/>
            <person name="Copeland A."/>
            <person name="Barry K.W."/>
            <person name="Cichocki N."/>
            <person name="Veneault-Fourrey C."/>
            <person name="LaButti K."/>
            <person name="Lindquist E.A."/>
            <person name="Lipzen A."/>
            <person name="Lundell T."/>
            <person name="Morin E."/>
            <person name="Murat C."/>
            <person name="Riley R."/>
            <person name="Ohm R."/>
            <person name="Sun H."/>
            <person name="Tunlid A."/>
            <person name="Henrissat B."/>
            <person name="Grigoriev I.V."/>
            <person name="Hibbett D.S."/>
            <person name="Martin F."/>
        </authorList>
    </citation>
    <scope>NUCLEOTIDE SEQUENCE [LARGE SCALE GENOMIC DNA]</scope>
    <source>
        <strain evidence="2">Foug A</strain>
    </source>
</reference>
<sequence length="100" mass="11450">MSHGSAAAERRFDLGDVLKTMRLLVSCMEYLIYSTWAVTQYSKFIMNTTALMCSMLVWGRGDLDVQTRLVQEELQEGSDLVGWQCLSTRHLVVRLTLDCR</sequence>
<proteinExistence type="predicted"/>
<protein>
    <submittedName>
        <fullName evidence="1">Uncharacterized protein</fullName>
    </submittedName>
</protein>
<evidence type="ECO:0000313" key="2">
    <source>
        <dbReference type="Proteomes" id="UP000053989"/>
    </source>
</evidence>
<dbReference type="AlphaFoldDB" id="A0A0C3EGH7"/>
<gene>
    <name evidence="1" type="ORF">SCLCIDRAFT_1210481</name>
</gene>
<dbReference type="InParanoid" id="A0A0C3EGH7"/>
<evidence type="ECO:0000313" key="1">
    <source>
        <dbReference type="EMBL" id="KIM67021.1"/>
    </source>
</evidence>
<dbReference type="HOGENOM" id="CLU_2307688_0_0_1"/>
<keyword evidence="2" id="KW-1185">Reference proteome</keyword>
<organism evidence="1 2">
    <name type="scientific">Scleroderma citrinum Foug A</name>
    <dbReference type="NCBI Taxonomy" id="1036808"/>
    <lineage>
        <taxon>Eukaryota</taxon>
        <taxon>Fungi</taxon>
        <taxon>Dikarya</taxon>
        <taxon>Basidiomycota</taxon>
        <taxon>Agaricomycotina</taxon>
        <taxon>Agaricomycetes</taxon>
        <taxon>Agaricomycetidae</taxon>
        <taxon>Boletales</taxon>
        <taxon>Sclerodermatineae</taxon>
        <taxon>Sclerodermataceae</taxon>
        <taxon>Scleroderma</taxon>
    </lineage>
</organism>